<dbReference type="GO" id="GO:0005829">
    <property type="term" value="C:cytosol"/>
    <property type="evidence" value="ECO:0007669"/>
    <property type="project" value="TreeGrafter"/>
</dbReference>
<evidence type="ECO:0000313" key="4">
    <source>
        <dbReference type="EMBL" id="NLR76587.1"/>
    </source>
</evidence>
<evidence type="ECO:0000313" key="5">
    <source>
        <dbReference type="Proteomes" id="UP000587991"/>
    </source>
</evidence>
<dbReference type="InterPro" id="IPR029056">
    <property type="entry name" value="Ribokinase-like"/>
</dbReference>
<protein>
    <recommendedName>
        <fullName evidence="2">hydroxymethylpyrimidine kinase</fullName>
        <ecNumber evidence="2">2.7.1.49</ecNumber>
    </recommendedName>
</protein>
<dbReference type="GO" id="GO:0009229">
    <property type="term" value="P:thiamine diphosphate biosynthetic process"/>
    <property type="evidence" value="ECO:0007669"/>
    <property type="project" value="UniProtKB-UniPathway"/>
</dbReference>
<dbReference type="AlphaFoldDB" id="A0A847SCK9"/>
<keyword evidence="4" id="KW-0418">Kinase</keyword>
<proteinExistence type="predicted"/>
<keyword evidence="5" id="KW-1185">Reference proteome</keyword>
<dbReference type="PANTHER" id="PTHR20858">
    <property type="entry name" value="PHOSPHOMETHYLPYRIMIDINE KINASE"/>
    <property type="match status" value="1"/>
</dbReference>
<dbReference type="InterPro" id="IPR004399">
    <property type="entry name" value="HMP/HMP-P_kinase_dom"/>
</dbReference>
<dbReference type="EMBL" id="JABAIM010000004">
    <property type="protein sequence ID" value="NLR76587.1"/>
    <property type="molecule type" value="Genomic_DNA"/>
</dbReference>
<dbReference type="InterPro" id="IPR013749">
    <property type="entry name" value="PM/HMP-P_kinase-1"/>
</dbReference>
<accession>A0A847SCK9</accession>
<dbReference type="CDD" id="cd01169">
    <property type="entry name" value="HMPP_kinase"/>
    <property type="match status" value="1"/>
</dbReference>
<dbReference type="GO" id="GO:0009228">
    <property type="term" value="P:thiamine biosynthetic process"/>
    <property type="evidence" value="ECO:0007669"/>
    <property type="project" value="InterPro"/>
</dbReference>
<dbReference type="SUPFAM" id="SSF53613">
    <property type="entry name" value="Ribokinase-like"/>
    <property type="match status" value="1"/>
</dbReference>
<dbReference type="RefSeq" id="WP_168878258.1">
    <property type="nucleotide sequence ID" value="NZ_JABAIM010000004.1"/>
</dbReference>
<reference evidence="4 5" key="1">
    <citation type="submission" date="2020-04" db="EMBL/GenBank/DDBJ databases">
        <title>Draft genome of Leeia sp. IMCC25680.</title>
        <authorList>
            <person name="Song J."/>
            <person name="Cho J.-C."/>
        </authorList>
    </citation>
    <scope>NUCLEOTIDE SEQUENCE [LARGE SCALE GENOMIC DNA]</scope>
    <source>
        <strain evidence="4 5">IMCC25680</strain>
    </source>
</reference>
<evidence type="ECO:0000259" key="3">
    <source>
        <dbReference type="Pfam" id="PF08543"/>
    </source>
</evidence>
<dbReference type="GO" id="GO:0008902">
    <property type="term" value="F:hydroxymethylpyrimidine kinase activity"/>
    <property type="evidence" value="ECO:0007669"/>
    <property type="project" value="UniProtKB-EC"/>
</dbReference>
<comment type="caution">
    <text evidence="4">The sequence shown here is derived from an EMBL/GenBank/DDBJ whole genome shotgun (WGS) entry which is preliminary data.</text>
</comment>
<dbReference type="UniPathway" id="UPA00060">
    <property type="reaction ID" value="UER00138"/>
</dbReference>
<dbReference type="EC" id="2.7.1.49" evidence="2"/>
<name>A0A847SCK9_9NEIS</name>
<dbReference type="PANTHER" id="PTHR20858:SF17">
    <property type="entry name" value="HYDROXYMETHYLPYRIMIDINE_PHOSPHOMETHYLPYRIMIDINE KINASE THI20-RELATED"/>
    <property type="match status" value="1"/>
</dbReference>
<dbReference type="GO" id="GO:0008972">
    <property type="term" value="F:phosphomethylpyrimidine kinase activity"/>
    <property type="evidence" value="ECO:0007669"/>
    <property type="project" value="InterPro"/>
</dbReference>
<evidence type="ECO:0000256" key="1">
    <source>
        <dbReference type="ARBA" id="ARBA00004948"/>
    </source>
</evidence>
<dbReference type="Pfam" id="PF08543">
    <property type="entry name" value="Phos_pyr_kin"/>
    <property type="match status" value="1"/>
</dbReference>
<evidence type="ECO:0000256" key="2">
    <source>
        <dbReference type="ARBA" id="ARBA00012135"/>
    </source>
</evidence>
<organism evidence="4 5">
    <name type="scientific">Leeia aquatica</name>
    <dbReference type="NCBI Taxonomy" id="2725557"/>
    <lineage>
        <taxon>Bacteria</taxon>
        <taxon>Pseudomonadati</taxon>
        <taxon>Pseudomonadota</taxon>
        <taxon>Betaproteobacteria</taxon>
        <taxon>Neisseriales</taxon>
        <taxon>Leeiaceae</taxon>
        <taxon>Leeia</taxon>
    </lineage>
</organism>
<feature type="domain" description="Pyridoxamine kinase/Phosphomethylpyrimidine kinase" evidence="3">
    <location>
        <begin position="15"/>
        <end position="259"/>
    </location>
</feature>
<gene>
    <name evidence="4" type="ORF">HF682_15575</name>
</gene>
<comment type="pathway">
    <text evidence="1">Cofactor biosynthesis; thiamine diphosphate biosynthesis.</text>
</comment>
<dbReference type="Proteomes" id="UP000587991">
    <property type="component" value="Unassembled WGS sequence"/>
</dbReference>
<sequence length="277" mass="29673">MSDSPPIVLSFAASDSTGGGGLQADVLTIASMGGHPLSVVTALTVQDTLGVESVLPIEADWIAEQARAVLEDIPVTAFKVGMVGSVEGIAAIAEIVADYPDIPLILDPCLASRRGDQLADDDIIDALREMLIPQATLITPNLLEARRLLQAEQDEEEEEYGLDDLAARLLALGTEYVMITGTLDPTSDVINRLYHEQDGKLLESSWPRFPHSYHGAGATLSAGIATGLASGLVLKEAVQDAQDYTWQTLQHAFRPGMGQHLPDRLYWAVEEEGGSED</sequence>
<dbReference type="Gene3D" id="3.40.1190.20">
    <property type="match status" value="1"/>
</dbReference>
<keyword evidence="4" id="KW-0808">Transferase</keyword>